<keyword evidence="1" id="KW-0472">Membrane</keyword>
<dbReference type="InterPro" id="IPR029062">
    <property type="entry name" value="Class_I_gatase-like"/>
</dbReference>
<evidence type="ECO:0000313" key="2">
    <source>
        <dbReference type="EMBL" id="QGY46685.1"/>
    </source>
</evidence>
<feature type="transmembrane region" description="Helical" evidence="1">
    <location>
        <begin position="44"/>
        <end position="67"/>
    </location>
</feature>
<dbReference type="AlphaFoldDB" id="A0A6I6JUA3"/>
<protein>
    <recommendedName>
        <fullName evidence="4">VWA domain-containing protein</fullName>
    </recommendedName>
</protein>
<dbReference type="Gene3D" id="3.40.50.880">
    <property type="match status" value="1"/>
</dbReference>
<name>A0A6I6JUA3_9BACT</name>
<dbReference type="RefSeq" id="WP_158869813.1">
    <property type="nucleotide sequence ID" value="NZ_CP046401.1"/>
</dbReference>
<evidence type="ECO:0000313" key="3">
    <source>
        <dbReference type="Proteomes" id="UP000428260"/>
    </source>
</evidence>
<keyword evidence="3" id="KW-1185">Reference proteome</keyword>
<dbReference type="SUPFAM" id="SSF52317">
    <property type="entry name" value="Class I glutamine amidotransferase-like"/>
    <property type="match status" value="1"/>
</dbReference>
<reference evidence="2 3" key="1">
    <citation type="submission" date="2019-11" db="EMBL/GenBank/DDBJ databases">
        <authorList>
            <person name="Zheng R.K."/>
            <person name="Sun C.M."/>
        </authorList>
    </citation>
    <scope>NUCLEOTIDE SEQUENCE [LARGE SCALE GENOMIC DNA]</scope>
    <source>
        <strain evidence="2 3">WC007</strain>
    </source>
</reference>
<gene>
    <name evidence="2" type="ORF">GM418_24400</name>
</gene>
<feature type="transmembrane region" description="Helical" evidence="1">
    <location>
        <begin position="12"/>
        <end position="32"/>
    </location>
</feature>
<keyword evidence="1" id="KW-0812">Transmembrane</keyword>
<dbReference type="EMBL" id="CP046401">
    <property type="protein sequence ID" value="QGY46685.1"/>
    <property type="molecule type" value="Genomic_DNA"/>
</dbReference>
<feature type="transmembrane region" description="Helical" evidence="1">
    <location>
        <begin position="673"/>
        <end position="690"/>
    </location>
</feature>
<accession>A0A6I6JUA3</accession>
<keyword evidence="1" id="KW-1133">Transmembrane helix</keyword>
<dbReference type="PANTHER" id="PTHR37947">
    <property type="entry name" value="BLL2462 PROTEIN"/>
    <property type="match status" value="1"/>
</dbReference>
<dbReference type="Proteomes" id="UP000428260">
    <property type="component" value="Chromosome"/>
</dbReference>
<evidence type="ECO:0008006" key="4">
    <source>
        <dbReference type="Google" id="ProtNLM"/>
    </source>
</evidence>
<evidence type="ECO:0000256" key="1">
    <source>
        <dbReference type="SAM" id="Phobius"/>
    </source>
</evidence>
<organism evidence="2 3">
    <name type="scientific">Maribellus comscasis</name>
    <dbReference type="NCBI Taxonomy" id="2681766"/>
    <lineage>
        <taxon>Bacteria</taxon>
        <taxon>Pseudomonadati</taxon>
        <taxon>Bacteroidota</taxon>
        <taxon>Bacteroidia</taxon>
        <taxon>Marinilabiliales</taxon>
        <taxon>Prolixibacteraceae</taxon>
        <taxon>Maribellus</taxon>
    </lineage>
</organism>
<sequence>MALIDFGTKYWFIFLPFIIVTAAVLVVVLYYKNTNNKELTKNQIRILSVLRFISAFLIAFLLLSPFIKNLKKIVQNPIIITAWDNSASMISVPDSGRIKNEINNTRQQISDELGNSYSIVSYAFGENTRLTSEPDFEDKNSNYSELISTINNNHFNENIGAVVIAGDGIYNRGKNPVNLADEINYPVYTIGLGDTLETTDARIENIRVNRTAFSGNRFPVEVETYFSKLRNISLRLTVYEDKTEVTEKVITPVNDDYFVMQEFILEAGSPGLKHFSVQIEYAEEEKNTDNNKSDFVINVLENKQKILILSDGPHPDIGAIKNTLDLQQTYEVSVFTNEPYPSNLENFNLIILNQLPSASKSAATIISKAEENRLPLLFIVGNKTFLPQLNALDQGAKVTPLASSGEEVQATINPGYRIFTLSEELTEIARRFPPLLAPFADYEINPEFSTLFYQKIKNIETAKPLIITGNINGRKSGFIFGEGLWRWRLYNYYFEQSQAQFNELINQLVQYLALRENEDNFIINFQPVYAETEEVIFRAEVYNESYEKITTEEVKIKILNEAGEEFDFTFDEQNDNYFLNAGHLPEGDYSFNAEVNIGNETFTETGSFTVIAVNIENTLSKANHQVLYQLAGLSGGKFYHPGQTSQLVSDIKNNQKLKPSVYFQEMINELLNLRWLFAVVLILLSVEWFLRKYWGIY</sequence>
<dbReference type="KEGG" id="mcos:GM418_24400"/>
<dbReference type="PANTHER" id="PTHR37947:SF1">
    <property type="entry name" value="BLL2462 PROTEIN"/>
    <property type="match status" value="1"/>
</dbReference>
<proteinExistence type="predicted"/>